<evidence type="ECO:0008006" key="3">
    <source>
        <dbReference type="Google" id="ProtNLM"/>
    </source>
</evidence>
<sequence>MDLGKAAVGGVLCNENGDWLWIQSIHKKMLDFLCQTMEHLRWPKTHPTRGHDKVIIQLNNLEVIKAIHGSASKISNFTLIRRIHCILFQEGRILCHTPREHNRSSGYLTKLDFATKEDLQLIDIPPREVLEFLEANKEKSIRIP</sequence>
<comment type="caution">
    <text evidence="1">The sequence shown here is derived from an EMBL/GenBank/DDBJ whole genome shotgun (WGS) entry which is preliminary data.</text>
</comment>
<evidence type="ECO:0000313" key="2">
    <source>
        <dbReference type="Proteomes" id="UP000828251"/>
    </source>
</evidence>
<proteinExistence type="predicted"/>
<organism evidence="1 2">
    <name type="scientific">Gossypium stocksii</name>
    <dbReference type="NCBI Taxonomy" id="47602"/>
    <lineage>
        <taxon>Eukaryota</taxon>
        <taxon>Viridiplantae</taxon>
        <taxon>Streptophyta</taxon>
        <taxon>Embryophyta</taxon>
        <taxon>Tracheophyta</taxon>
        <taxon>Spermatophyta</taxon>
        <taxon>Magnoliopsida</taxon>
        <taxon>eudicotyledons</taxon>
        <taxon>Gunneridae</taxon>
        <taxon>Pentapetalae</taxon>
        <taxon>rosids</taxon>
        <taxon>malvids</taxon>
        <taxon>Malvales</taxon>
        <taxon>Malvaceae</taxon>
        <taxon>Malvoideae</taxon>
        <taxon>Gossypium</taxon>
    </lineage>
</organism>
<accession>A0A9D4A2N2</accession>
<dbReference type="Proteomes" id="UP000828251">
    <property type="component" value="Unassembled WGS sequence"/>
</dbReference>
<evidence type="ECO:0000313" key="1">
    <source>
        <dbReference type="EMBL" id="KAH1084306.1"/>
    </source>
</evidence>
<dbReference type="AlphaFoldDB" id="A0A9D4A2N2"/>
<protein>
    <recommendedName>
        <fullName evidence="3">RNase H type-1 domain-containing protein</fullName>
    </recommendedName>
</protein>
<reference evidence="1 2" key="1">
    <citation type="journal article" date="2021" name="Plant Biotechnol. J.">
        <title>Multi-omics assisted identification of the key and species-specific regulatory components of drought-tolerant mechanisms in Gossypium stocksii.</title>
        <authorList>
            <person name="Yu D."/>
            <person name="Ke L."/>
            <person name="Zhang D."/>
            <person name="Wu Y."/>
            <person name="Sun Y."/>
            <person name="Mei J."/>
            <person name="Sun J."/>
            <person name="Sun Y."/>
        </authorList>
    </citation>
    <scope>NUCLEOTIDE SEQUENCE [LARGE SCALE GENOMIC DNA]</scope>
    <source>
        <strain evidence="2">cv. E1</strain>
        <tissue evidence="1">Leaf</tissue>
    </source>
</reference>
<gene>
    <name evidence="1" type="ORF">J1N35_024067</name>
</gene>
<name>A0A9D4A2N2_9ROSI</name>
<keyword evidence="2" id="KW-1185">Reference proteome</keyword>
<dbReference type="EMBL" id="JAIQCV010000007">
    <property type="protein sequence ID" value="KAH1084306.1"/>
    <property type="molecule type" value="Genomic_DNA"/>
</dbReference>